<gene>
    <name evidence="1" type="ORF">MTAT_12750</name>
</gene>
<dbReference type="Proteomes" id="UP000322283">
    <property type="component" value="Unassembled WGS sequence"/>
</dbReference>
<reference evidence="1 2" key="1">
    <citation type="submission" date="2019-05" db="EMBL/GenBank/DDBJ databases">
        <title>Genome sequence of Moorella thermoacetica ATCC 33924.</title>
        <authorList>
            <person name="Poehlein A."/>
            <person name="Bengelsdorf F.R."/>
            <person name="Duerre P."/>
            <person name="Daniel R."/>
        </authorList>
    </citation>
    <scope>NUCLEOTIDE SEQUENCE [LARGE SCALE GENOMIC DNA]</scope>
    <source>
        <strain evidence="1 2">ATCC 33924</strain>
    </source>
</reference>
<sequence>MARDQRIEPRAMPTAKPGAQELNAIKVYFSLLLHRIWIP</sequence>
<name>A0ABY3N804_NEOTH</name>
<protein>
    <submittedName>
        <fullName evidence="1">Uncharacterized protein</fullName>
    </submittedName>
</protein>
<dbReference type="EMBL" id="VCDX01000003">
    <property type="protein sequence ID" value="TYL13877.1"/>
    <property type="molecule type" value="Genomic_DNA"/>
</dbReference>
<evidence type="ECO:0000313" key="2">
    <source>
        <dbReference type="Proteomes" id="UP000322283"/>
    </source>
</evidence>
<keyword evidence="2" id="KW-1185">Reference proteome</keyword>
<accession>A0ABY3N804</accession>
<organism evidence="1 2">
    <name type="scientific">Neomoorella thermoacetica</name>
    <name type="common">Clostridium thermoaceticum</name>
    <dbReference type="NCBI Taxonomy" id="1525"/>
    <lineage>
        <taxon>Bacteria</taxon>
        <taxon>Bacillati</taxon>
        <taxon>Bacillota</taxon>
        <taxon>Clostridia</taxon>
        <taxon>Neomoorellales</taxon>
        <taxon>Neomoorellaceae</taxon>
        <taxon>Neomoorella</taxon>
    </lineage>
</organism>
<evidence type="ECO:0000313" key="1">
    <source>
        <dbReference type="EMBL" id="TYL13877.1"/>
    </source>
</evidence>
<proteinExistence type="predicted"/>
<comment type="caution">
    <text evidence="1">The sequence shown here is derived from an EMBL/GenBank/DDBJ whole genome shotgun (WGS) entry which is preliminary data.</text>
</comment>